<dbReference type="GO" id="GO:0042626">
    <property type="term" value="F:ATPase-coupled transmembrane transporter activity"/>
    <property type="evidence" value="ECO:0007669"/>
    <property type="project" value="TreeGrafter"/>
</dbReference>
<evidence type="ECO:0000256" key="1">
    <source>
        <dbReference type="ARBA" id="ARBA00004141"/>
    </source>
</evidence>
<sequence length="395" mass="44371">MTSYFCLGYIRNLLTFIRDAGLRCPENEDPVMYFLTKATLNRETQETYQATYNQALRLIDFFKTHSAPEVPTRSGQSEANVGGTVALCYIPRPSSMETFLVLVKRSFVVLFSNKFALLLRIAALPILMLFLSIFSMDLFSGSWTAPHTASKIFETALLIVYLTGTCLTLLCYSDLRSVSFVESFDGLYNKGSCALAFICTVACIDVISSTFSAAILLWMSNITSLETILQISPVFVAVFSAAHFITMTAMLYIRSSLACYAFSLSVLQLWMLFGGGLLRSLATLPFYMLTYFSYINPIRYANYILASEITSTLPVYGCSRTERGEVDTTSAEKFCRWPNGSSYFLETFPNSVQPRDYWTNMAALVAIVLALFVLMLTLHAIPQYRQSIDKIRMSH</sequence>
<comment type="caution">
    <text evidence="7">The sequence shown here is derived from an EMBL/GenBank/DDBJ whole genome shotgun (WGS) entry which is preliminary data.</text>
</comment>
<feature type="transmembrane region" description="Helical" evidence="6">
    <location>
        <begin position="115"/>
        <end position="135"/>
    </location>
</feature>
<feature type="transmembrane region" description="Helical" evidence="6">
    <location>
        <begin position="193"/>
        <end position="219"/>
    </location>
</feature>
<accession>A0A016WZP2</accession>
<evidence type="ECO:0000256" key="2">
    <source>
        <dbReference type="ARBA" id="ARBA00022448"/>
    </source>
</evidence>
<keyword evidence="8" id="KW-1185">Reference proteome</keyword>
<keyword evidence="5 6" id="KW-0472">Membrane</keyword>
<feature type="transmembrane region" description="Helical" evidence="6">
    <location>
        <begin position="155"/>
        <end position="172"/>
    </location>
</feature>
<evidence type="ECO:0000256" key="4">
    <source>
        <dbReference type="ARBA" id="ARBA00022989"/>
    </source>
</evidence>
<dbReference type="EMBL" id="JARK01000041">
    <property type="protein sequence ID" value="EYC45031.1"/>
    <property type="molecule type" value="Genomic_DNA"/>
</dbReference>
<evidence type="ECO:0000256" key="6">
    <source>
        <dbReference type="SAM" id="Phobius"/>
    </source>
</evidence>
<evidence type="ECO:0008006" key="9">
    <source>
        <dbReference type="Google" id="ProtNLM"/>
    </source>
</evidence>
<dbReference type="OrthoDB" id="5868939at2759"/>
<feature type="transmembrane region" description="Helical" evidence="6">
    <location>
        <begin position="357"/>
        <end position="381"/>
    </location>
</feature>
<proteinExistence type="predicted"/>
<dbReference type="PANTHER" id="PTHR48041:SF113">
    <property type="entry name" value="ATP-BINDING CASSETTE SUB-FAMILY G MEMBER 5"/>
    <property type="match status" value="1"/>
</dbReference>
<gene>
    <name evidence="7" type="primary">Acey_s0441.g1513</name>
    <name evidence="7" type="ORF">Y032_0441g1513</name>
</gene>
<reference evidence="8" key="1">
    <citation type="journal article" date="2015" name="Nat. Genet.">
        <title>The genome and transcriptome of the zoonotic hookworm Ancylostoma ceylanicum identify infection-specific gene families.</title>
        <authorList>
            <person name="Schwarz E.M."/>
            <person name="Hu Y."/>
            <person name="Antoshechkin I."/>
            <person name="Miller M.M."/>
            <person name="Sternberg P.W."/>
            <person name="Aroian R.V."/>
        </authorList>
    </citation>
    <scope>NUCLEOTIDE SEQUENCE</scope>
    <source>
        <strain evidence="8">HY135</strain>
    </source>
</reference>
<feature type="transmembrane region" description="Helical" evidence="6">
    <location>
        <begin position="260"/>
        <end position="282"/>
    </location>
</feature>
<evidence type="ECO:0000313" key="7">
    <source>
        <dbReference type="EMBL" id="EYC45031.1"/>
    </source>
</evidence>
<dbReference type="Proteomes" id="UP000024635">
    <property type="component" value="Unassembled WGS sequence"/>
</dbReference>
<feature type="transmembrane region" description="Helical" evidence="6">
    <location>
        <begin position="231"/>
        <end position="253"/>
    </location>
</feature>
<keyword evidence="3 6" id="KW-0812">Transmembrane</keyword>
<evidence type="ECO:0000256" key="3">
    <source>
        <dbReference type="ARBA" id="ARBA00022692"/>
    </source>
</evidence>
<keyword evidence="2" id="KW-0813">Transport</keyword>
<dbReference type="STRING" id="53326.A0A016WZP2"/>
<evidence type="ECO:0000313" key="8">
    <source>
        <dbReference type="Proteomes" id="UP000024635"/>
    </source>
</evidence>
<dbReference type="GO" id="GO:0043190">
    <property type="term" value="C:ATP-binding cassette (ABC) transporter complex"/>
    <property type="evidence" value="ECO:0007669"/>
    <property type="project" value="TreeGrafter"/>
</dbReference>
<protein>
    <recommendedName>
        <fullName evidence="9">ABC-2 type transporter domain-containing protein</fullName>
    </recommendedName>
</protein>
<keyword evidence="4 6" id="KW-1133">Transmembrane helix</keyword>
<comment type="subcellular location">
    <subcellularLocation>
        <location evidence="1">Membrane</location>
        <topology evidence="1">Multi-pass membrane protein</topology>
    </subcellularLocation>
</comment>
<organism evidence="7 8">
    <name type="scientific">Ancylostoma ceylanicum</name>
    <dbReference type="NCBI Taxonomy" id="53326"/>
    <lineage>
        <taxon>Eukaryota</taxon>
        <taxon>Metazoa</taxon>
        <taxon>Ecdysozoa</taxon>
        <taxon>Nematoda</taxon>
        <taxon>Chromadorea</taxon>
        <taxon>Rhabditida</taxon>
        <taxon>Rhabditina</taxon>
        <taxon>Rhabditomorpha</taxon>
        <taxon>Strongyloidea</taxon>
        <taxon>Ancylostomatidae</taxon>
        <taxon>Ancylostomatinae</taxon>
        <taxon>Ancylostoma</taxon>
    </lineage>
</organism>
<name>A0A016WZP2_9BILA</name>
<dbReference type="AlphaFoldDB" id="A0A016WZP2"/>
<dbReference type="PANTHER" id="PTHR48041">
    <property type="entry name" value="ABC TRANSPORTER G FAMILY MEMBER 28"/>
    <property type="match status" value="1"/>
</dbReference>
<dbReference type="InterPro" id="IPR050352">
    <property type="entry name" value="ABCG_transporters"/>
</dbReference>
<evidence type="ECO:0000256" key="5">
    <source>
        <dbReference type="ARBA" id="ARBA00023136"/>
    </source>
</evidence>